<sequence length="63" mass="6845">PSPVKDYSDIGSPEVDGPPSPDYVPDSEELEQAQLSPDYVPGPEKPEQAPPSHVYLPYVPELV</sequence>
<evidence type="ECO:0000313" key="2">
    <source>
        <dbReference type="EMBL" id="GFD19768.1"/>
    </source>
</evidence>
<evidence type="ECO:0000256" key="1">
    <source>
        <dbReference type="SAM" id="MobiDB-lite"/>
    </source>
</evidence>
<dbReference type="AlphaFoldDB" id="A0A699UEU4"/>
<organism evidence="2">
    <name type="scientific">Tanacetum cinerariifolium</name>
    <name type="common">Dalmatian daisy</name>
    <name type="synonym">Chrysanthemum cinerariifolium</name>
    <dbReference type="NCBI Taxonomy" id="118510"/>
    <lineage>
        <taxon>Eukaryota</taxon>
        <taxon>Viridiplantae</taxon>
        <taxon>Streptophyta</taxon>
        <taxon>Embryophyta</taxon>
        <taxon>Tracheophyta</taxon>
        <taxon>Spermatophyta</taxon>
        <taxon>Magnoliopsida</taxon>
        <taxon>eudicotyledons</taxon>
        <taxon>Gunneridae</taxon>
        <taxon>Pentapetalae</taxon>
        <taxon>asterids</taxon>
        <taxon>campanulids</taxon>
        <taxon>Asterales</taxon>
        <taxon>Asteraceae</taxon>
        <taxon>Asteroideae</taxon>
        <taxon>Anthemideae</taxon>
        <taxon>Anthemidinae</taxon>
        <taxon>Tanacetum</taxon>
    </lineage>
</organism>
<feature type="region of interest" description="Disordered" evidence="1">
    <location>
        <begin position="1"/>
        <end position="63"/>
    </location>
</feature>
<feature type="non-terminal residue" evidence="2">
    <location>
        <position position="1"/>
    </location>
</feature>
<protein>
    <submittedName>
        <fullName evidence="2">Uncharacterized protein</fullName>
    </submittedName>
</protein>
<proteinExistence type="predicted"/>
<gene>
    <name evidence="2" type="ORF">Tci_891737</name>
</gene>
<dbReference type="EMBL" id="BKCJ011317119">
    <property type="protein sequence ID" value="GFD19768.1"/>
    <property type="molecule type" value="Genomic_DNA"/>
</dbReference>
<reference evidence="2" key="1">
    <citation type="journal article" date="2019" name="Sci. Rep.">
        <title>Draft genome of Tanacetum cinerariifolium, the natural source of mosquito coil.</title>
        <authorList>
            <person name="Yamashiro T."/>
            <person name="Shiraishi A."/>
            <person name="Satake H."/>
            <person name="Nakayama K."/>
        </authorList>
    </citation>
    <scope>NUCLEOTIDE SEQUENCE</scope>
</reference>
<accession>A0A699UEU4</accession>
<name>A0A699UEU4_TANCI</name>
<comment type="caution">
    <text evidence="2">The sequence shown here is derived from an EMBL/GenBank/DDBJ whole genome shotgun (WGS) entry which is preliminary data.</text>
</comment>